<dbReference type="Proteomes" id="UP000016567">
    <property type="component" value="Unassembled WGS sequence"/>
</dbReference>
<dbReference type="OrthoDB" id="9814760at2"/>
<protein>
    <recommendedName>
        <fullName evidence="3">Alpha/beta hydrolase</fullName>
    </recommendedName>
</protein>
<evidence type="ECO:0000313" key="2">
    <source>
        <dbReference type="Proteomes" id="UP000016567"/>
    </source>
</evidence>
<dbReference type="eggNOG" id="COG4188">
    <property type="taxonomic scope" value="Bacteria"/>
</dbReference>
<dbReference type="RefSeq" id="WP_021709105.1">
    <property type="nucleotide sequence ID" value="NZ_BAOB01000373.1"/>
</dbReference>
<dbReference type="Gene3D" id="3.40.50.1820">
    <property type="entry name" value="alpha/beta hydrolase"/>
    <property type="match status" value="1"/>
</dbReference>
<reference evidence="1 2" key="1">
    <citation type="submission" date="2013-09" db="EMBL/GenBank/DDBJ databases">
        <title>Whole genome shotgun sequence of Vibrio azureus NBRC 104587.</title>
        <authorList>
            <person name="Isaki S."/>
            <person name="Hosoyama A."/>
            <person name="Numata M."/>
            <person name="Hashimoto M."/>
            <person name="Hosoyama Y."/>
            <person name="Tsuchikane K."/>
            <person name="Noguchi M."/>
            <person name="Hirakata S."/>
            <person name="Ichikawa N."/>
            <person name="Ohji S."/>
            <person name="Yamazoe A."/>
            <person name="Fujita N."/>
        </authorList>
    </citation>
    <scope>NUCLEOTIDE SEQUENCE [LARGE SCALE GENOMIC DNA]</scope>
    <source>
        <strain evidence="1 2">NBRC 104587</strain>
    </source>
</reference>
<evidence type="ECO:0000313" key="1">
    <source>
        <dbReference type="EMBL" id="GAD75346.1"/>
    </source>
</evidence>
<accession>U3A5U5</accession>
<dbReference type="EMBL" id="BATL01000024">
    <property type="protein sequence ID" value="GAD75346.1"/>
    <property type="molecule type" value="Genomic_DNA"/>
</dbReference>
<dbReference type="InterPro" id="IPR029058">
    <property type="entry name" value="AB_hydrolase_fold"/>
</dbReference>
<comment type="caution">
    <text evidence="1">The sequence shown here is derived from an EMBL/GenBank/DDBJ whole genome shotgun (WGS) entry which is preliminary data.</text>
</comment>
<dbReference type="SUPFAM" id="SSF53474">
    <property type="entry name" value="alpha/beta-Hydrolases"/>
    <property type="match status" value="1"/>
</dbReference>
<proteinExistence type="predicted"/>
<organism evidence="1 2">
    <name type="scientific">Vibrio azureus NBRC 104587</name>
    <dbReference type="NCBI Taxonomy" id="1219077"/>
    <lineage>
        <taxon>Bacteria</taxon>
        <taxon>Pseudomonadati</taxon>
        <taxon>Pseudomonadota</taxon>
        <taxon>Gammaproteobacteria</taxon>
        <taxon>Vibrionales</taxon>
        <taxon>Vibrionaceae</taxon>
        <taxon>Vibrio</taxon>
    </lineage>
</organism>
<name>U3A5U5_9VIBR</name>
<sequence length="250" mass="28629">MKYILTIFISILPIVVSAENITIRDSVRDRSIPIEINFPIEYENCTHQKRCQVAFVSAGNRVPFTKYKFITKSLNEHGYMTVSIDHELPNDPPLSKTGDLYQTRIENWKRGAKTIKYLKGKLESRFPTYDFNKLTLVGHSNGGDISAWFSNDNNDYIHQLITLDSKRVSLPKNNNIRVLSIRSPEYPTALGVLPTIEDQKLYGICIVDMSASKHMDFTDFGVDRVQKKTIKTMLGFLKNKTCTTLRSEIE</sequence>
<keyword evidence="2" id="KW-1185">Reference proteome</keyword>
<evidence type="ECO:0008006" key="3">
    <source>
        <dbReference type="Google" id="ProtNLM"/>
    </source>
</evidence>
<gene>
    <name evidence="1" type="ORF">VAZ01S_024_00280</name>
</gene>
<dbReference type="AlphaFoldDB" id="U3A5U5"/>